<feature type="region of interest" description="Disordered" evidence="2">
    <location>
        <begin position="553"/>
        <end position="572"/>
    </location>
</feature>
<protein>
    <submittedName>
        <fullName evidence="5">Chromosome segregation ATPase Smc (Smc)</fullName>
    </submittedName>
</protein>
<keyword evidence="6" id="KW-1185">Reference proteome</keyword>
<dbReference type="Pfam" id="PF07564">
    <property type="entry name" value="DUF1542"/>
    <property type="match status" value="1"/>
</dbReference>
<organism evidence="5 6">
    <name type="scientific">Fructobacillus evanidus</name>
    <dbReference type="NCBI Taxonomy" id="3064281"/>
    <lineage>
        <taxon>Bacteria</taxon>
        <taxon>Bacillati</taxon>
        <taxon>Bacillota</taxon>
        <taxon>Bacilli</taxon>
        <taxon>Lactobacillales</taxon>
        <taxon>Lactobacillaceae</taxon>
        <taxon>Fructobacillus</taxon>
    </lineage>
</organism>
<dbReference type="Proteomes" id="UP001314166">
    <property type="component" value="Unassembled WGS sequence"/>
</dbReference>
<feature type="signal peptide" evidence="3">
    <location>
        <begin position="1"/>
        <end position="21"/>
    </location>
</feature>
<evidence type="ECO:0000259" key="4">
    <source>
        <dbReference type="Pfam" id="PF07564"/>
    </source>
</evidence>
<name>A0ABM9MW12_9LACO</name>
<gene>
    <name evidence="5" type="ORF">R55214_HHFBAMCI_00967</name>
</gene>
<dbReference type="EMBL" id="CAUZMB010000005">
    <property type="protein sequence ID" value="CAK1244175.1"/>
    <property type="molecule type" value="Genomic_DNA"/>
</dbReference>
<feature type="chain" id="PRO_5047322430" evidence="3">
    <location>
        <begin position="22"/>
        <end position="572"/>
    </location>
</feature>
<dbReference type="InterPro" id="IPR022263">
    <property type="entry name" value="KxYKxGKxW"/>
</dbReference>
<evidence type="ECO:0000256" key="1">
    <source>
        <dbReference type="ARBA" id="ARBA00022729"/>
    </source>
</evidence>
<reference evidence="5 6" key="1">
    <citation type="submission" date="2023-10" db="EMBL/GenBank/DDBJ databases">
        <authorList>
            <person name="Botero Cardona J."/>
        </authorList>
    </citation>
    <scope>NUCLEOTIDE SEQUENCE [LARGE SCALE GENOMIC DNA]</scope>
    <source>
        <strain evidence="5 6">R-55214</strain>
    </source>
</reference>
<evidence type="ECO:0000256" key="2">
    <source>
        <dbReference type="SAM" id="MobiDB-lite"/>
    </source>
</evidence>
<accession>A0ABM9MW12</accession>
<dbReference type="InterPro" id="IPR011439">
    <property type="entry name" value="DUF1542"/>
</dbReference>
<comment type="caution">
    <text evidence="5">The sequence shown here is derived from an EMBL/GenBank/DDBJ whole genome shotgun (WGS) entry which is preliminary data.</text>
</comment>
<sequence>MYKSGKQWLVAGMATFALVGAAQVVTGHAPIDFGQNITAHAADSTTNYWMGQNTEYYKRYSELPQNSSVPESTQAKWGYASGEIVNMRNNTKFVFDGLTYDKASNKYILKAELRVPQLTTGGAGRTSYFDMGFSDSLSAKTSNPHLSAANGNQSDLSPINGVYHNDFNAGGTVGGTSTITVAIDPVKVLPTDQITAMYSSDTGTTGYHAIFSVVRALGYDDFGAAFNNTLIAQMKQNSTDAINNSKLSDKQKTAEQAKVNAVTTDDDFVNKLQAIDKDVQAKSAANAVPIDQQRATALQQYKDAHNVDKILNEIANDSTLTKAQKDAQSKQVNDAVAVIKGNLDKATDSDDVATAIADTSQDNAIATAYQPGTDLATQIKNAQDAIDAQLVKSKALVDDNTNLTDNQKTAQKTALGIAATTAKNNIGTKINADDISTAQTAGIKNLTDLDTAKPAAYTTLTNKANSAISTINNDQNLTDAQKQDRINQVNTALKGITDKIDQATDATTVNNLAGSADLDNAIATATSDSGVTPIANQRDSANKQIDQYVTDTKAKIDADNNLTSDEKKDTEG</sequence>
<evidence type="ECO:0000313" key="6">
    <source>
        <dbReference type="Proteomes" id="UP001314166"/>
    </source>
</evidence>
<keyword evidence="1 3" id="KW-0732">Signal</keyword>
<proteinExistence type="predicted"/>
<dbReference type="NCBIfam" id="TIGR03715">
    <property type="entry name" value="KxYKxGKxW"/>
    <property type="match status" value="1"/>
</dbReference>
<dbReference type="Pfam" id="PF19258">
    <property type="entry name" value="KxYKxGKxW_sig"/>
    <property type="match status" value="1"/>
</dbReference>
<evidence type="ECO:0000313" key="5">
    <source>
        <dbReference type="EMBL" id="CAK1244175.1"/>
    </source>
</evidence>
<evidence type="ECO:0000256" key="3">
    <source>
        <dbReference type="SAM" id="SignalP"/>
    </source>
</evidence>
<feature type="domain" description="DUF1542" evidence="4">
    <location>
        <begin position="452"/>
        <end position="512"/>
    </location>
</feature>